<evidence type="ECO:0000256" key="11">
    <source>
        <dbReference type="NCBIfam" id="TIGR00551"/>
    </source>
</evidence>
<dbReference type="PRINTS" id="PR00368">
    <property type="entry name" value="FADPNR"/>
</dbReference>
<keyword evidence="7 12" id="KW-0662">Pyridine nucleotide biosynthesis</keyword>
<evidence type="ECO:0000259" key="14">
    <source>
        <dbReference type="Pfam" id="PF02910"/>
    </source>
</evidence>
<dbReference type="SUPFAM" id="SSF46977">
    <property type="entry name" value="Succinate dehydrogenase/fumarate reductase flavoprotein C-terminal domain"/>
    <property type="match status" value="1"/>
</dbReference>
<evidence type="ECO:0000259" key="13">
    <source>
        <dbReference type="Pfam" id="PF00890"/>
    </source>
</evidence>
<dbReference type="Gene3D" id="3.50.50.60">
    <property type="entry name" value="FAD/NAD(P)-binding domain"/>
    <property type="match status" value="1"/>
</dbReference>
<dbReference type="PANTHER" id="PTHR42716">
    <property type="entry name" value="L-ASPARTATE OXIDASE"/>
    <property type="match status" value="1"/>
</dbReference>
<dbReference type="FunFam" id="3.90.700.10:FF:000002">
    <property type="entry name" value="L-aspartate oxidase"/>
    <property type="match status" value="1"/>
</dbReference>
<dbReference type="GO" id="GO:0008734">
    <property type="term" value="F:L-aspartate oxidase activity"/>
    <property type="evidence" value="ECO:0007669"/>
    <property type="project" value="UniProtKB-UniRule"/>
</dbReference>
<dbReference type="GO" id="GO:0005737">
    <property type="term" value="C:cytoplasm"/>
    <property type="evidence" value="ECO:0007669"/>
    <property type="project" value="UniProtKB-SubCell"/>
</dbReference>
<comment type="pathway">
    <text evidence="2 12">Cofactor biosynthesis; NAD(+) biosynthesis; iminoaspartate from L-aspartate (oxidase route): step 1/1.</text>
</comment>
<dbReference type="InterPro" id="IPR015939">
    <property type="entry name" value="Fum_Rdtase/Succ_DH_flav-like_C"/>
</dbReference>
<reference evidence="15 16" key="1">
    <citation type="submission" date="2016-10" db="EMBL/GenBank/DDBJ databases">
        <authorList>
            <person name="de Groot N.N."/>
        </authorList>
    </citation>
    <scope>NUCLEOTIDE SEQUENCE [LARGE SCALE GENOMIC DNA]</scope>
    <source>
        <strain evidence="15 16">CGMCC 1.6502</strain>
    </source>
</reference>
<evidence type="ECO:0000256" key="10">
    <source>
        <dbReference type="ARBA" id="ARBA00048305"/>
    </source>
</evidence>
<dbReference type="InterPro" id="IPR037099">
    <property type="entry name" value="Fum_R/Succ_DH_flav-like_C_sf"/>
</dbReference>
<keyword evidence="9 12" id="KW-0560">Oxidoreductase</keyword>
<dbReference type="EMBL" id="FNFL01000010">
    <property type="protein sequence ID" value="SDK60222.1"/>
    <property type="molecule type" value="Genomic_DNA"/>
</dbReference>
<dbReference type="Proteomes" id="UP000198694">
    <property type="component" value="Unassembled WGS sequence"/>
</dbReference>
<name>A0A1G9D8L7_9BACI</name>
<dbReference type="RefSeq" id="WP_093217451.1">
    <property type="nucleotide sequence ID" value="NZ_FNFL01000010.1"/>
</dbReference>
<dbReference type="GO" id="GO:0034628">
    <property type="term" value="P:'de novo' NAD+ biosynthetic process from L-aspartate"/>
    <property type="evidence" value="ECO:0007669"/>
    <property type="project" value="TreeGrafter"/>
</dbReference>
<evidence type="ECO:0000256" key="3">
    <source>
        <dbReference type="ARBA" id="ARBA00008562"/>
    </source>
</evidence>
<dbReference type="InterPro" id="IPR027477">
    <property type="entry name" value="Succ_DH/fumarate_Rdtase_cat_sf"/>
</dbReference>
<evidence type="ECO:0000256" key="9">
    <source>
        <dbReference type="ARBA" id="ARBA00023002"/>
    </source>
</evidence>
<dbReference type="OrthoDB" id="9806724at2"/>
<evidence type="ECO:0000256" key="2">
    <source>
        <dbReference type="ARBA" id="ARBA00004950"/>
    </source>
</evidence>
<keyword evidence="16" id="KW-1185">Reference proteome</keyword>
<evidence type="ECO:0000256" key="1">
    <source>
        <dbReference type="ARBA" id="ARBA00001974"/>
    </source>
</evidence>
<dbReference type="Gene3D" id="3.90.700.10">
    <property type="entry name" value="Succinate dehydrogenase/fumarate reductase flavoprotein, catalytic domain"/>
    <property type="match status" value="1"/>
</dbReference>
<comment type="similarity">
    <text evidence="3 12">Belongs to the FAD-dependent oxidoreductase 2 family. NadB subfamily.</text>
</comment>
<proteinExistence type="inferred from homology"/>
<protein>
    <recommendedName>
        <fullName evidence="5 11">L-aspartate oxidase</fullName>
        <ecNumber evidence="4 11">1.4.3.16</ecNumber>
    </recommendedName>
</protein>
<evidence type="ECO:0000313" key="15">
    <source>
        <dbReference type="EMBL" id="SDK60222.1"/>
    </source>
</evidence>
<sequence>MPLHDVIIIGGGLAALTAANRLSKEKNVIIFTKGSRTASNSFLAQGGVAASLSSQDHWADHYQDTMAAGCFYNDAQHVKTLVREGPDYLKKIIEQGMEFDRNRDGSFQLGKEGAHLRRRILHAGGDSTGKALTSFMLEQVIDNITLIEQEMVIDLMIENGICTGVLTLDEDNHIRQYKASATIIASGGCGAVYSLTSNDPTITGDGIAMAYRAGAELVDMEFIQFHPTMLYQQGKILGLVSEAVRGEGAFLVNDLGVRIMSDIHPLKDLAPRDVVTRQIYKEIMANRQVYLNITPVNRFEHRFPTIYKLCSDQQLDIGSGLLPVVPGSHFLMGGIKTNTSGETSIPGLYAVGEAAGTGVHGANRIASNSLLEGIVFGNRTAKKILSKQTIDLPDHLADSSYIPKKLLLSLPNKQQICNNMTLLAGVERNERDLLGLKEWLENYYHPHTSVQAADRNQAEIINMMTVSWLIATSALARQESRGAHYRSDYPVSRKSWNSKRIIRQWEEQAAVTI</sequence>
<dbReference type="InterPro" id="IPR005288">
    <property type="entry name" value="NadB"/>
</dbReference>
<organism evidence="15 16">
    <name type="scientific">Sediminibacillus albus</name>
    <dbReference type="NCBI Taxonomy" id="407036"/>
    <lineage>
        <taxon>Bacteria</taxon>
        <taxon>Bacillati</taxon>
        <taxon>Bacillota</taxon>
        <taxon>Bacilli</taxon>
        <taxon>Bacillales</taxon>
        <taxon>Bacillaceae</taxon>
        <taxon>Sediminibacillus</taxon>
    </lineage>
</organism>
<dbReference type="SUPFAM" id="SSF56425">
    <property type="entry name" value="Succinate dehydrogenase/fumarate reductase flavoprotein, catalytic domain"/>
    <property type="match status" value="1"/>
</dbReference>
<dbReference type="NCBIfam" id="TIGR00551">
    <property type="entry name" value="nadB"/>
    <property type="match status" value="1"/>
</dbReference>
<keyword evidence="6 12" id="KW-0285">Flavoprotein</keyword>
<keyword evidence="8 12" id="KW-0274">FAD</keyword>
<dbReference type="EC" id="1.4.3.16" evidence="4 11"/>
<feature type="domain" description="Fumarate reductase/succinate dehydrogenase flavoprotein-like C-terminal" evidence="14">
    <location>
        <begin position="419"/>
        <end position="500"/>
    </location>
</feature>
<evidence type="ECO:0000256" key="8">
    <source>
        <dbReference type="ARBA" id="ARBA00022827"/>
    </source>
</evidence>
<accession>A0A1G9D8L7</accession>
<comment type="subcellular location">
    <subcellularLocation>
        <location evidence="12">Cytoplasm</location>
    </subcellularLocation>
</comment>
<evidence type="ECO:0000313" key="16">
    <source>
        <dbReference type="Proteomes" id="UP000198694"/>
    </source>
</evidence>
<comment type="cofactor">
    <cofactor evidence="1 12">
        <name>FAD</name>
        <dbReference type="ChEBI" id="CHEBI:57692"/>
    </cofactor>
</comment>
<dbReference type="NCBIfam" id="NF005978">
    <property type="entry name" value="PRK08071.1"/>
    <property type="match status" value="1"/>
</dbReference>
<dbReference type="STRING" id="407036.SAMN05216243_0032"/>
<dbReference type="InterPro" id="IPR036188">
    <property type="entry name" value="FAD/NAD-bd_sf"/>
</dbReference>
<dbReference type="UniPathway" id="UPA00253">
    <property type="reaction ID" value="UER00326"/>
</dbReference>
<dbReference type="Pfam" id="PF02910">
    <property type="entry name" value="Succ_DH_flav_C"/>
    <property type="match status" value="1"/>
</dbReference>
<evidence type="ECO:0000256" key="6">
    <source>
        <dbReference type="ARBA" id="ARBA00022630"/>
    </source>
</evidence>
<evidence type="ECO:0000256" key="5">
    <source>
        <dbReference type="ARBA" id="ARBA00021901"/>
    </source>
</evidence>
<dbReference type="InterPro" id="IPR003953">
    <property type="entry name" value="FAD-dep_OxRdtase_2_FAD-bd"/>
</dbReference>
<gene>
    <name evidence="15" type="ORF">SAMN05216243_0032</name>
</gene>
<comment type="catalytic activity">
    <reaction evidence="10">
        <text>L-aspartate + O2 = iminosuccinate + H2O2</text>
        <dbReference type="Rhea" id="RHEA:25876"/>
        <dbReference type="ChEBI" id="CHEBI:15379"/>
        <dbReference type="ChEBI" id="CHEBI:16240"/>
        <dbReference type="ChEBI" id="CHEBI:29991"/>
        <dbReference type="ChEBI" id="CHEBI:77875"/>
        <dbReference type="EC" id="1.4.3.16"/>
    </reaction>
    <physiologicalReaction direction="left-to-right" evidence="10">
        <dbReference type="Rhea" id="RHEA:25877"/>
    </physiologicalReaction>
</comment>
<dbReference type="GO" id="GO:0033765">
    <property type="term" value="F:steroid dehydrogenase activity, acting on the CH-CH group of donors"/>
    <property type="evidence" value="ECO:0007669"/>
    <property type="project" value="UniProtKB-ARBA"/>
</dbReference>
<evidence type="ECO:0000256" key="12">
    <source>
        <dbReference type="RuleBase" id="RU362049"/>
    </source>
</evidence>
<evidence type="ECO:0000256" key="4">
    <source>
        <dbReference type="ARBA" id="ARBA00012173"/>
    </source>
</evidence>
<dbReference type="SUPFAM" id="SSF51905">
    <property type="entry name" value="FAD/NAD(P)-binding domain"/>
    <property type="match status" value="1"/>
</dbReference>
<dbReference type="Gene3D" id="1.20.58.100">
    <property type="entry name" value="Fumarate reductase/succinate dehydrogenase flavoprotein-like, C-terminal domain"/>
    <property type="match status" value="1"/>
</dbReference>
<dbReference type="PANTHER" id="PTHR42716:SF2">
    <property type="entry name" value="L-ASPARTATE OXIDASE, CHLOROPLASTIC"/>
    <property type="match status" value="1"/>
</dbReference>
<feature type="domain" description="FAD-dependent oxidoreductase 2 FAD-binding" evidence="13">
    <location>
        <begin position="5"/>
        <end position="370"/>
    </location>
</feature>
<comment type="function">
    <text evidence="12">Catalyzes the oxidation of L-aspartate to iminoaspartate.</text>
</comment>
<dbReference type="Pfam" id="PF00890">
    <property type="entry name" value="FAD_binding_2"/>
    <property type="match status" value="1"/>
</dbReference>
<evidence type="ECO:0000256" key="7">
    <source>
        <dbReference type="ARBA" id="ARBA00022642"/>
    </source>
</evidence>
<dbReference type="AlphaFoldDB" id="A0A1G9D8L7"/>